<protein>
    <recommendedName>
        <fullName evidence="3">Thioesterase domain-containing protein</fullName>
    </recommendedName>
</protein>
<evidence type="ECO:0000313" key="1">
    <source>
        <dbReference type="EMBL" id="MBD1428893.1"/>
    </source>
</evidence>
<accession>A0ABR7YCG2</accession>
<sequence length="110" mass="12882">MLQKHGVGWVAAQTQISYICPAIWLENVIVETRLIAFSEFSLLVEGIMWNDSKSQIKAIMWGKLVHFNIKTQRSHKHSPEFMNLFEQIHYPIENAKNFNDRVKILKQLSQ</sequence>
<comment type="caution">
    <text evidence="1">The sequence shown here is derived from an EMBL/GenBank/DDBJ whole genome shotgun (WGS) entry which is preliminary data.</text>
</comment>
<name>A0ABR7YCG2_9SPHI</name>
<dbReference type="Pfam" id="PF13279">
    <property type="entry name" value="4HBT_2"/>
    <property type="match status" value="1"/>
</dbReference>
<proteinExistence type="predicted"/>
<gene>
    <name evidence="1" type="ORF">H8B04_04820</name>
</gene>
<dbReference type="EMBL" id="JACOIJ010000006">
    <property type="protein sequence ID" value="MBD1428893.1"/>
    <property type="molecule type" value="Genomic_DNA"/>
</dbReference>
<dbReference type="SUPFAM" id="SSF54637">
    <property type="entry name" value="Thioesterase/thiol ester dehydrase-isomerase"/>
    <property type="match status" value="1"/>
</dbReference>
<keyword evidence="2" id="KW-1185">Reference proteome</keyword>
<organism evidence="1 2">
    <name type="scientific">Sphingobacterium litopenaei</name>
    <dbReference type="NCBI Taxonomy" id="2763500"/>
    <lineage>
        <taxon>Bacteria</taxon>
        <taxon>Pseudomonadati</taxon>
        <taxon>Bacteroidota</taxon>
        <taxon>Sphingobacteriia</taxon>
        <taxon>Sphingobacteriales</taxon>
        <taxon>Sphingobacteriaceae</taxon>
        <taxon>Sphingobacterium</taxon>
    </lineage>
</organism>
<reference evidence="1 2" key="1">
    <citation type="submission" date="2020-08" db="EMBL/GenBank/DDBJ databases">
        <title>Sphingobacterium sp. DN04309 isolated from aquaculture water.</title>
        <authorList>
            <person name="Zhang M."/>
        </authorList>
    </citation>
    <scope>NUCLEOTIDE SEQUENCE [LARGE SCALE GENOMIC DNA]</scope>
    <source>
        <strain evidence="1 2">DN04309</strain>
    </source>
</reference>
<dbReference type="InterPro" id="IPR029069">
    <property type="entry name" value="HotDog_dom_sf"/>
</dbReference>
<dbReference type="Proteomes" id="UP000651271">
    <property type="component" value="Unassembled WGS sequence"/>
</dbReference>
<evidence type="ECO:0000313" key="2">
    <source>
        <dbReference type="Proteomes" id="UP000651271"/>
    </source>
</evidence>
<dbReference type="Gene3D" id="3.10.129.10">
    <property type="entry name" value="Hotdog Thioesterase"/>
    <property type="match status" value="1"/>
</dbReference>
<dbReference type="RefSeq" id="WP_165290666.1">
    <property type="nucleotide sequence ID" value="NZ_JACOIJ010000006.1"/>
</dbReference>
<evidence type="ECO:0008006" key="3">
    <source>
        <dbReference type="Google" id="ProtNLM"/>
    </source>
</evidence>